<keyword evidence="7" id="KW-1185">Reference proteome</keyword>
<evidence type="ECO:0000313" key="7">
    <source>
        <dbReference type="Proteomes" id="UP001202328"/>
    </source>
</evidence>
<evidence type="ECO:0000256" key="1">
    <source>
        <dbReference type="ARBA" id="ARBA00006722"/>
    </source>
</evidence>
<dbReference type="Pfam" id="PF25052">
    <property type="entry name" value="AtDEF-like"/>
    <property type="match status" value="1"/>
</dbReference>
<feature type="signal peptide" evidence="5">
    <location>
        <begin position="1"/>
        <end position="24"/>
    </location>
</feature>
<keyword evidence="3" id="KW-0295">Fungicide</keyword>
<gene>
    <name evidence="6" type="ORF">MKW98_032214</name>
</gene>
<evidence type="ECO:0000313" key="6">
    <source>
        <dbReference type="EMBL" id="KAI3903560.1"/>
    </source>
</evidence>
<organism evidence="6 7">
    <name type="scientific">Papaver atlanticum</name>
    <dbReference type="NCBI Taxonomy" id="357466"/>
    <lineage>
        <taxon>Eukaryota</taxon>
        <taxon>Viridiplantae</taxon>
        <taxon>Streptophyta</taxon>
        <taxon>Embryophyta</taxon>
        <taxon>Tracheophyta</taxon>
        <taxon>Spermatophyta</taxon>
        <taxon>Magnoliopsida</taxon>
        <taxon>Ranunculales</taxon>
        <taxon>Papaveraceae</taxon>
        <taxon>Papaveroideae</taxon>
        <taxon>Papaver</taxon>
    </lineage>
</organism>
<evidence type="ECO:0000256" key="4">
    <source>
        <dbReference type="ARBA" id="ARBA00022821"/>
    </source>
</evidence>
<dbReference type="InterPro" id="IPR010851">
    <property type="entry name" value="DEFL"/>
</dbReference>
<comment type="similarity">
    <text evidence="1">Belongs to the DEFL family.</text>
</comment>
<dbReference type="GO" id="GO:0050832">
    <property type="term" value="P:defense response to fungus"/>
    <property type="evidence" value="ECO:0007669"/>
    <property type="project" value="UniProtKB-KW"/>
</dbReference>
<evidence type="ECO:0000256" key="2">
    <source>
        <dbReference type="ARBA" id="ARBA00022529"/>
    </source>
</evidence>
<reference evidence="6" key="1">
    <citation type="submission" date="2022-04" db="EMBL/GenBank/DDBJ databases">
        <title>A functionally conserved STORR gene fusion in Papaver species that diverged 16.8 million years ago.</title>
        <authorList>
            <person name="Catania T."/>
        </authorList>
    </citation>
    <scope>NUCLEOTIDE SEQUENCE</scope>
    <source>
        <strain evidence="6">S-188037</strain>
    </source>
</reference>
<dbReference type="Proteomes" id="UP001202328">
    <property type="component" value="Unassembled WGS sequence"/>
</dbReference>
<keyword evidence="5" id="KW-0732">Signal</keyword>
<protein>
    <submittedName>
        <fullName evidence="6">Uncharacterized protein</fullName>
    </submittedName>
</protein>
<accession>A0AAD4SG15</accession>
<dbReference type="GO" id="GO:0031640">
    <property type="term" value="P:killing of cells of another organism"/>
    <property type="evidence" value="ECO:0007669"/>
    <property type="project" value="UniProtKB-KW"/>
</dbReference>
<evidence type="ECO:0000256" key="3">
    <source>
        <dbReference type="ARBA" id="ARBA00022577"/>
    </source>
</evidence>
<evidence type="ECO:0000256" key="5">
    <source>
        <dbReference type="SAM" id="SignalP"/>
    </source>
</evidence>
<dbReference type="AlphaFoldDB" id="A0AAD4SG15"/>
<comment type="caution">
    <text evidence="6">The sequence shown here is derived from an EMBL/GenBank/DDBJ whole genome shotgun (WGS) entry which is preliminary data.</text>
</comment>
<name>A0AAD4SG15_9MAGN</name>
<proteinExistence type="inferred from homology"/>
<keyword evidence="4" id="KW-0611">Plant defense</keyword>
<dbReference type="EMBL" id="JAJJMB010011222">
    <property type="protein sequence ID" value="KAI3903560.1"/>
    <property type="molecule type" value="Genomic_DNA"/>
</dbReference>
<feature type="chain" id="PRO_5042110553" evidence="5">
    <location>
        <begin position="25"/>
        <end position="81"/>
    </location>
</feature>
<sequence>MSKKNTLILCLFLVLLIFFAGVNARNQRTENTCTDKWETPCVTEEDCKEKCHQDHGKKAKPMCTVRVIEGHPDLCECRYNC</sequence>
<keyword evidence="2" id="KW-0929">Antimicrobial</keyword>